<organism evidence="3 4">
    <name type="scientific">Ochrobactrum soli</name>
    <dbReference type="NCBI Taxonomy" id="2448455"/>
    <lineage>
        <taxon>Bacteria</taxon>
        <taxon>Pseudomonadati</taxon>
        <taxon>Pseudomonadota</taxon>
        <taxon>Alphaproteobacteria</taxon>
        <taxon>Hyphomicrobiales</taxon>
        <taxon>Brucellaceae</taxon>
        <taxon>Brucella/Ochrobactrum group</taxon>
        <taxon>Ochrobactrum</taxon>
    </lineage>
</organism>
<evidence type="ECO:0000313" key="3">
    <source>
        <dbReference type="EMBL" id="SPL62605.1"/>
    </source>
</evidence>
<proteinExistence type="predicted"/>
<dbReference type="AlphaFoldDB" id="A0A2P9HEV0"/>
<keyword evidence="1" id="KW-0175">Coiled coil</keyword>
<feature type="coiled-coil region" evidence="1">
    <location>
        <begin position="154"/>
        <end position="189"/>
    </location>
</feature>
<sequence length="192" mass="20903">MKNPVRNVVVEYKNRRPRKPNASLWGNLDLKSIAREIEEDAQQSHVQAYSSLLISVATENQVGIEATNDLPPAVAVPENTADTPVIPESPVNAVREPEEAAIVTLPLPESGKEPKAKVTPKKPSGQRAGTRIARLKQRGATPPVIAEMDTPGELALLETENAALKRELIAKLKAENKLLLTMLGKAEQRSTR</sequence>
<evidence type="ECO:0000313" key="4">
    <source>
        <dbReference type="Proteomes" id="UP000246073"/>
    </source>
</evidence>
<evidence type="ECO:0000256" key="2">
    <source>
        <dbReference type="SAM" id="MobiDB-lite"/>
    </source>
</evidence>
<dbReference type="RefSeq" id="WP_109366709.1">
    <property type="nucleotide sequence ID" value="NZ_OOFM01000003.1"/>
</dbReference>
<feature type="region of interest" description="Disordered" evidence="2">
    <location>
        <begin position="105"/>
        <end position="130"/>
    </location>
</feature>
<name>A0A2P9HEV0_9HYPH</name>
<reference evidence="4" key="1">
    <citation type="submission" date="2017-12" db="EMBL/GenBank/DDBJ databases">
        <authorList>
            <person name="Diaz M."/>
        </authorList>
    </citation>
    <scope>NUCLEOTIDE SEQUENCE [LARGE SCALE GENOMIC DNA]</scope>
    <source>
        <strain evidence="4">FI11154</strain>
    </source>
</reference>
<evidence type="ECO:0000256" key="1">
    <source>
        <dbReference type="SAM" id="Coils"/>
    </source>
</evidence>
<accession>A0A2P9HEV0</accession>
<protein>
    <submittedName>
        <fullName evidence="3">Uncharacterized protein</fullName>
    </submittedName>
</protein>
<dbReference type="Proteomes" id="UP000246073">
    <property type="component" value="Unassembled WGS sequence"/>
</dbReference>
<dbReference type="EMBL" id="OOFM01000003">
    <property type="protein sequence ID" value="SPL62605.1"/>
    <property type="molecule type" value="Genomic_DNA"/>
</dbReference>
<gene>
    <name evidence="3" type="ORF">OHAE_5212</name>
</gene>